<evidence type="ECO:0000256" key="9">
    <source>
        <dbReference type="ARBA" id="ARBA00022960"/>
    </source>
</evidence>
<organism evidence="18 19">
    <name type="scientific">Pseudodesulfovibrio sediminis</name>
    <dbReference type="NCBI Taxonomy" id="2810563"/>
    <lineage>
        <taxon>Bacteria</taxon>
        <taxon>Pseudomonadati</taxon>
        <taxon>Thermodesulfobacteriota</taxon>
        <taxon>Desulfovibrionia</taxon>
        <taxon>Desulfovibrionales</taxon>
        <taxon>Desulfovibrionaceae</taxon>
    </lineage>
</organism>
<evidence type="ECO:0000256" key="14">
    <source>
        <dbReference type="SAM" id="MobiDB-lite"/>
    </source>
</evidence>
<feature type="domain" description="Penicillin-binding protein transpeptidase" evidence="16">
    <location>
        <begin position="262"/>
        <end position="588"/>
    </location>
</feature>
<evidence type="ECO:0000256" key="1">
    <source>
        <dbReference type="ARBA" id="ARBA00004167"/>
    </source>
</evidence>
<dbReference type="Gene3D" id="3.40.710.10">
    <property type="entry name" value="DD-peptidase/beta-lactamase superfamily"/>
    <property type="match status" value="1"/>
</dbReference>
<sequence>MSDLYSETDQQPPRSGLLLLQALILGLFCLFAIRLWYLQIHKGEEYALKARDNQLRQESIFSPRGLIRDRNGELLAVNEPAYALSIIREDCPDIDRLIHQIAMWTGKDYFALKTLYNKNKKRVKPFEPLIVIPDLTYNQLALIDTNKVRWPGLEIQFRPRRLYRYGTLFAHVLGYVAEANEEEMGKQPELALGDNVGKQGIEYMLEDRMRGIKGRMQYEVDVTGRRLQERIIKHPRAGHEISLSLDLGLQKLAMDWLSEEAGGVAVMDADTGQLWALATAPSYNSNDFSSGLTPEQWAALRDNPLHPMQNRVIQSVYPPGSIFKHVVAGAGLHYGMLDPNETVHCGGAIKLGRSIFRCWRRGGHGKVNLEKALVQSCDVYFYKMGKKLTVDRMSEFAKAVGFGQKTGIRLPHEKSGNIPTREWKRKRFGESWQGGDNLNMAIGQGFTLVTPLQVVRFFGGVLNGGKLLKPLLLKDEKTVVQAEIPLKPYQLGLIKRALIQTVQDDHGTCRRIRTKDVVVGGKTGTAQVVRLTDELKKLKDDQIPYRFRDHAWMAAIAEKDGRRFAIAVLVEHGLHGGSGAGPIVKAVIDYLFYGKVTPKPEERKAKARAARALSYKPKKKKVKTNAN</sequence>
<dbReference type="InterPro" id="IPR050515">
    <property type="entry name" value="Beta-lactam/transpept"/>
</dbReference>
<keyword evidence="4" id="KW-0997">Cell inner membrane</keyword>
<evidence type="ECO:0000256" key="5">
    <source>
        <dbReference type="ARBA" id="ARBA00022645"/>
    </source>
</evidence>
<dbReference type="PANTHER" id="PTHR30627:SF2">
    <property type="entry name" value="PEPTIDOGLYCAN D,D-TRANSPEPTIDASE MRDA"/>
    <property type="match status" value="1"/>
</dbReference>
<reference evidence="18" key="1">
    <citation type="journal article" date="2022" name="Arch. Microbiol.">
        <title>Pseudodesulfovibrio sediminis sp. nov., a mesophilic and neutrophilic sulfate-reducing bacterium isolated from sediment of a brackish lake.</title>
        <authorList>
            <person name="Takahashi A."/>
            <person name="Kojima H."/>
            <person name="Watanabe M."/>
            <person name="Fukui M."/>
        </authorList>
    </citation>
    <scope>NUCLEOTIDE SEQUENCE</scope>
    <source>
        <strain evidence="18">SF6</strain>
    </source>
</reference>
<dbReference type="Pfam" id="PF00905">
    <property type="entry name" value="Transpeptidase"/>
    <property type="match status" value="1"/>
</dbReference>
<proteinExistence type="predicted"/>
<dbReference type="InterPro" id="IPR017790">
    <property type="entry name" value="Penicillin-binding_protein_2"/>
</dbReference>
<keyword evidence="8" id="KW-0378">Hydrolase</keyword>
<dbReference type="InterPro" id="IPR001460">
    <property type="entry name" value="PCN-bd_Tpept"/>
</dbReference>
<dbReference type="NCBIfam" id="TIGR03423">
    <property type="entry name" value="pbp2_mrdA"/>
    <property type="match status" value="1"/>
</dbReference>
<keyword evidence="19" id="KW-1185">Reference proteome</keyword>
<feature type="compositionally biased region" description="Basic residues" evidence="14">
    <location>
        <begin position="616"/>
        <end position="627"/>
    </location>
</feature>
<evidence type="ECO:0000256" key="7">
    <source>
        <dbReference type="ARBA" id="ARBA00022692"/>
    </source>
</evidence>
<keyword evidence="6" id="KW-0645">Protease</keyword>
<evidence type="ECO:0000313" key="19">
    <source>
        <dbReference type="Proteomes" id="UP001053296"/>
    </source>
</evidence>
<evidence type="ECO:0000256" key="4">
    <source>
        <dbReference type="ARBA" id="ARBA00022519"/>
    </source>
</evidence>
<keyword evidence="3" id="KW-1003">Cell membrane</keyword>
<dbReference type="RefSeq" id="WP_229591271.1">
    <property type="nucleotide sequence ID" value="NZ_AP024485.1"/>
</dbReference>
<accession>A0ABN6ESF8</accession>
<dbReference type="InterPro" id="IPR012338">
    <property type="entry name" value="Beta-lactam/transpept-like"/>
</dbReference>
<feature type="transmembrane region" description="Helical" evidence="15">
    <location>
        <begin position="16"/>
        <end position="37"/>
    </location>
</feature>
<dbReference type="Pfam" id="PF03717">
    <property type="entry name" value="PBP_dimer"/>
    <property type="match status" value="1"/>
</dbReference>
<gene>
    <name evidence="18" type="ORF">PSDVSF_25340</name>
</gene>
<keyword evidence="5" id="KW-0121">Carboxypeptidase</keyword>
<dbReference type="EMBL" id="AP024485">
    <property type="protein sequence ID" value="BCS89292.1"/>
    <property type="molecule type" value="Genomic_DNA"/>
</dbReference>
<evidence type="ECO:0000259" key="16">
    <source>
        <dbReference type="Pfam" id="PF00905"/>
    </source>
</evidence>
<name>A0ABN6ESF8_9BACT</name>
<keyword evidence="11 15" id="KW-1133">Transmembrane helix</keyword>
<dbReference type="Gene3D" id="3.90.1310.10">
    <property type="entry name" value="Penicillin-binding protein 2a (Domain 2)"/>
    <property type="match status" value="1"/>
</dbReference>
<evidence type="ECO:0000256" key="12">
    <source>
        <dbReference type="ARBA" id="ARBA00023136"/>
    </source>
</evidence>
<keyword evidence="12 15" id="KW-0472">Membrane</keyword>
<evidence type="ECO:0000256" key="15">
    <source>
        <dbReference type="SAM" id="Phobius"/>
    </source>
</evidence>
<comment type="subcellular location">
    <subcellularLocation>
        <location evidence="2">Cell membrane</location>
    </subcellularLocation>
    <subcellularLocation>
        <location evidence="1">Membrane</location>
        <topology evidence="1">Single-pass membrane protein</topology>
    </subcellularLocation>
</comment>
<evidence type="ECO:0000256" key="11">
    <source>
        <dbReference type="ARBA" id="ARBA00022989"/>
    </source>
</evidence>
<dbReference type="SUPFAM" id="SSF56601">
    <property type="entry name" value="beta-lactamase/transpeptidase-like"/>
    <property type="match status" value="1"/>
</dbReference>
<keyword evidence="10" id="KW-0573">Peptidoglycan synthesis</keyword>
<evidence type="ECO:0000256" key="3">
    <source>
        <dbReference type="ARBA" id="ARBA00022475"/>
    </source>
</evidence>
<keyword evidence="13" id="KW-0961">Cell wall biogenesis/degradation</keyword>
<protein>
    <submittedName>
        <fullName evidence="18">Penicillin-binding protein</fullName>
    </submittedName>
</protein>
<evidence type="ECO:0000256" key="13">
    <source>
        <dbReference type="ARBA" id="ARBA00023316"/>
    </source>
</evidence>
<dbReference type="SUPFAM" id="SSF56519">
    <property type="entry name" value="Penicillin binding protein dimerisation domain"/>
    <property type="match status" value="1"/>
</dbReference>
<evidence type="ECO:0000256" key="8">
    <source>
        <dbReference type="ARBA" id="ARBA00022801"/>
    </source>
</evidence>
<keyword evidence="9" id="KW-0133">Cell shape</keyword>
<evidence type="ECO:0000256" key="10">
    <source>
        <dbReference type="ARBA" id="ARBA00022984"/>
    </source>
</evidence>
<dbReference type="PANTHER" id="PTHR30627">
    <property type="entry name" value="PEPTIDOGLYCAN D,D-TRANSPEPTIDASE"/>
    <property type="match status" value="1"/>
</dbReference>
<dbReference type="Proteomes" id="UP001053296">
    <property type="component" value="Chromosome"/>
</dbReference>
<dbReference type="InterPro" id="IPR005311">
    <property type="entry name" value="PBP_dimer"/>
</dbReference>
<evidence type="ECO:0000256" key="2">
    <source>
        <dbReference type="ARBA" id="ARBA00004236"/>
    </source>
</evidence>
<keyword evidence="7 15" id="KW-0812">Transmembrane</keyword>
<feature type="domain" description="Penicillin-binding protein dimerisation" evidence="17">
    <location>
        <begin position="61"/>
        <end position="229"/>
    </location>
</feature>
<feature type="region of interest" description="Disordered" evidence="14">
    <location>
        <begin position="603"/>
        <end position="627"/>
    </location>
</feature>
<evidence type="ECO:0000259" key="17">
    <source>
        <dbReference type="Pfam" id="PF03717"/>
    </source>
</evidence>
<evidence type="ECO:0000313" key="18">
    <source>
        <dbReference type="EMBL" id="BCS89292.1"/>
    </source>
</evidence>
<evidence type="ECO:0000256" key="6">
    <source>
        <dbReference type="ARBA" id="ARBA00022670"/>
    </source>
</evidence>
<dbReference type="InterPro" id="IPR036138">
    <property type="entry name" value="PBP_dimer_sf"/>
</dbReference>